<accession>A0A075LR24</accession>
<dbReference type="Proteomes" id="UP000027981">
    <property type="component" value="Chromosome"/>
</dbReference>
<dbReference type="InterPro" id="IPR027417">
    <property type="entry name" value="P-loop_NTPase"/>
</dbReference>
<proteinExistence type="predicted"/>
<evidence type="ECO:0000313" key="2">
    <source>
        <dbReference type="EMBL" id="AIF68551.1"/>
    </source>
</evidence>
<organism evidence="2 3">
    <name type="scientific">Palaeococcus pacificus DY20341</name>
    <dbReference type="NCBI Taxonomy" id="1343739"/>
    <lineage>
        <taxon>Archaea</taxon>
        <taxon>Methanobacteriati</taxon>
        <taxon>Methanobacteriota</taxon>
        <taxon>Thermococci</taxon>
        <taxon>Thermococcales</taxon>
        <taxon>Thermococcaceae</taxon>
        <taxon>Palaeococcus</taxon>
    </lineage>
</organism>
<dbReference type="eggNOG" id="arCOG03808">
    <property type="taxonomic scope" value="Archaea"/>
</dbReference>
<gene>
    <name evidence="2" type="ORF">PAP_00525</name>
</gene>
<dbReference type="HOGENOM" id="CLU_096716_0_0_2"/>
<dbReference type="GeneID" id="24841241"/>
<dbReference type="Gene3D" id="3.40.50.300">
    <property type="entry name" value="P-loop containing nucleotide triphosphate hydrolases"/>
    <property type="match status" value="1"/>
</dbReference>
<dbReference type="EMBL" id="CP006019">
    <property type="protein sequence ID" value="AIF68551.1"/>
    <property type="molecule type" value="Genomic_DNA"/>
</dbReference>
<feature type="domain" description="KaiC-like" evidence="1">
    <location>
        <begin position="4"/>
        <end position="128"/>
    </location>
</feature>
<dbReference type="InterPro" id="IPR014774">
    <property type="entry name" value="KaiC-like_dom"/>
</dbReference>
<evidence type="ECO:0000259" key="1">
    <source>
        <dbReference type="Pfam" id="PF06745"/>
    </source>
</evidence>
<protein>
    <recommendedName>
        <fullName evidence="1">KaiC-like domain-containing protein</fullName>
    </recommendedName>
</protein>
<evidence type="ECO:0000313" key="3">
    <source>
        <dbReference type="Proteomes" id="UP000027981"/>
    </source>
</evidence>
<keyword evidence="3" id="KW-1185">Reference proteome</keyword>
<dbReference type="Pfam" id="PF06745">
    <property type="entry name" value="ATPase"/>
    <property type="match status" value="1"/>
</dbReference>
<reference evidence="3" key="1">
    <citation type="submission" date="2013-06" db="EMBL/GenBank/DDBJ databases">
        <title>Complete Genome Sequence of Hyperthermophilic Palaeococcus pacificus DY20341T, Isolated from a Deep-Sea Hydrothermal Sediments.</title>
        <authorList>
            <person name="Zeng X."/>
            <person name="Shao Z."/>
        </authorList>
    </citation>
    <scope>NUCLEOTIDE SEQUENCE [LARGE SCALE GENOMIC DNA]</scope>
    <source>
        <strain evidence="3">DY20341</strain>
    </source>
</reference>
<dbReference type="RefSeq" id="WP_048164029.1">
    <property type="nucleotide sequence ID" value="NZ_CP006019.1"/>
</dbReference>
<reference evidence="2 3" key="2">
    <citation type="journal article" date="2015" name="Genome Announc.">
        <title>Complete Genome Sequence of Hyperthermophilic Piezophilic Archaeon Palaeococcus pacificus DY20341T, Isolated from Deep-Sea Hydrothermal Sediments.</title>
        <authorList>
            <person name="Zeng X."/>
            <person name="Jebbar M."/>
            <person name="Shao Z."/>
        </authorList>
    </citation>
    <scope>NUCLEOTIDE SEQUENCE [LARGE SCALE GENOMIC DNA]</scope>
    <source>
        <strain evidence="2 3">DY20341</strain>
    </source>
</reference>
<dbReference type="AlphaFoldDB" id="A0A075LR24"/>
<name>A0A075LR24_9EURY</name>
<dbReference type="KEGG" id="ppac:PAP_00525"/>
<dbReference type="OrthoDB" id="85233at2157"/>
<sequence length="256" mass="28684">MDVIPTGVSEVDDVLGGGIINGGLVTLMYNENSMGWVIGIKILKKLLEEGGFGVLINTSLPLTKTFIRLEYVGLNAEKYAEEGKLIIIDLFASKYNIKSDKSYVYTIEWREETTIYKFIELLTKLYENVIPKNKVVGIFLATLEGAYYHFGPKIGDKIIKTFLVGHSRLIKRNPTSKWFIMIMLNKDGLDKREISILKSFSEQIIEISTEVTKEGVVQVIAVPKSLVNGFVPKAKLLKVSNVELLGVWDYLASIGK</sequence>